<gene>
    <name evidence="2" type="ORF">PENDEC_c001G06523</name>
</gene>
<evidence type="ECO:0000313" key="2">
    <source>
        <dbReference type="EMBL" id="OQD78730.1"/>
    </source>
</evidence>
<dbReference type="Proteomes" id="UP000191522">
    <property type="component" value="Unassembled WGS sequence"/>
</dbReference>
<accession>A0A1V6PNW5</accession>
<protein>
    <recommendedName>
        <fullName evidence="4">AA1-like domain-containing protein</fullName>
    </recommendedName>
</protein>
<dbReference type="OMA" id="WNNDGCS"/>
<proteinExistence type="predicted"/>
<dbReference type="EMBL" id="MDYL01000001">
    <property type="protein sequence ID" value="OQD78730.1"/>
    <property type="molecule type" value="Genomic_DNA"/>
</dbReference>
<keyword evidence="1" id="KW-0732">Signal</keyword>
<name>A0A1V6PNW5_PENDC</name>
<reference evidence="3" key="1">
    <citation type="journal article" date="2017" name="Nat. Microbiol.">
        <title>Global analysis of biosynthetic gene clusters reveals vast potential of secondary metabolite production in Penicillium species.</title>
        <authorList>
            <person name="Nielsen J.C."/>
            <person name="Grijseels S."/>
            <person name="Prigent S."/>
            <person name="Ji B."/>
            <person name="Dainat J."/>
            <person name="Nielsen K.F."/>
            <person name="Frisvad J.C."/>
            <person name="Workman M."/>
            <person name="Nielsen J."/>
        </authorList>
    </citation>
    <scope>NUCLEOTIDE SEQUENCE [LARGE SCALE GENOMIC DNA]</scope>
    <source>
        <strain evidence="3">IBT 11843</strain>
    </source>
</reference>
<dbReference type="AlphaFoldDB" id="A0A1V6PNW5"/>
<feature type="chain" id="PRO_5012551264" description="AA1-like domain-containing protein" evidence="1">
    <location>
        <begin position="20"/>
        <end position="145"/>
    </location>
</feature>
<dbReference type="OrthoDB" id="4353051at2759"/>
<keyword evidence="3" id="KW-1185">Reference proteome</keyword>
<feature type="signal peptide" evidence="1">
    <location>
        <begin position="1"/>
        <end position="19"/>
    </location>
</feature>
<comment type="caution">
    <text evidence="2">The sequence shown here is derived from an EMBL/GenBank/DDBJ whole genome shotgun (WGS) entry which is preliminary data.</text>
</comment>
<evidence type="ECO:0000256" key="1">
    <source>
        <dbReference type="SAM" id="SignalP"/>
    </source>
</evidence>
<sequence length="145" mass="15173">MQISKTLASLAALALGAQAAMPIASVEFQTWETCDPGLPAIGEPKFTAAVTATPLTCDKATVNRQWDIDYYSFKAFLDTKDAFLCQGVTIWNNDDCSGSPVSFLPFHGSPVEQGLCLADSLDPTYVSFKLACEGFGGPAGGAGGP</sequence>
<evidence type="ECO:0008006" key="4">
    <source>
        <dbReference type="Google" id="ProtNLM"/>
    </source>
</evidence>
<evidence type="ECO:0000313" key="3">
    <source>
        <dbReference type="Proteomes" id="UP000191522"/>
    </source>
</evidence>
<organism evidence="2 3">
    <name type="scientific">Penicillium decumbens</name>
    <dbReference type="NCBI Taxonomy" id="69771"/>
    <lineage>
        <taxon>Eukaryota</taxon>
        <taxon>Fungi</taxon>
        <taxon>Dikarya</taxon>
        <taxon>Ascomycota</taxon>
        <taxon>Pezizomycotina</taxon>
        <taxon>Eurotiomycetes</taxon>
        <taxon>Eurotiomycetidae</taxon>
        <taxon>Eurotiales</taxon>
        <taxon>Aspergillaceae</taxon>
        <taxon>Penicillium</taxon>
    </lineage>
</organism>